<dbReference type="InterPro" id="IPR045078">
    <property type="entry name" value="TST/MPST-like"/>
</dbReference>
<proteinExistence type="predicted"/>
<dbReference type="SUPFAM" id="SSF52821">
    <property type="entry name" value="Rhodanese/Cell cycle control phosphatase"/>
    <property type="match status" value="2"/>
</dbReference>
<organism evidence="4 5">
    <name type="scientific">Acetobacter syzygii</name>
    <dbReference type="NCBI Taxonomy" id="146476"/>
    <lineage>
        <taxon>Bacteria</taxon>
        <taxon>Pseudomonadati</taxon>
        <taxon>Pseudomonadota</taxon>
        <taxon>Alphaproteobacteria</taxon>
        <taxon>Acetobacterales</taxon>
        <taxon>Acetobacteraceae</taxon>
        <taxon>Acetobacter</taxon>
    </lineage>
</organism>
<dbReference type="Proteomes" id="UP000216033">
    <property type="component" value="Unassembled WGS sequence"/>
</dbReference>
<dbReference type="Gene3D" id="3.40.250.10">
    <property type="entry name" value="Rhodanese-like domain"/>
    <property type="match status" value="2"/>
</dbReference>
<dbReference type="EMBL" id="NDFP01000006">
    <property type="protein sequence ID" value="PAL25997.1"/>
    <property type="molecule type" value="Genomic_DNA"/>
</dbReference>
<evidence type="ECO:0000256" key="2">
    <source>
        <dbReference type="ARBA" id="ARBA00022737"/>
    </source>
</evidence>
<dbReference type="PANTHER" id="PTHR11364">
    <property type="entry name" value="THIOSULFATE SULFERTANSFERASE"/>
    <property type="match status" value="1"/>
</dbReference>
<reference evidence="4 5" key="1">
    <citation type="submission" date="2017-04" db="EMBL/GenBank/DDBJ databases">
        <title>Kefir bacterial isolates.</title>
        <authorList>
            <person name="Kim Y."/>
            <person name="Blasche S."/>
            <person name="Patil K.R."/>
        </authorList>
    </citation>
    <scope>NUCLEOTIDE SEQUENCE [LARGE SCALE GENOMIC DNA]</scope>
    <source>
        <strain evidence="4 5">KR-2</strain>
    </source>
</reference>
<dbReference type="CDD" id="cd01448">
    <property type="entry name" value="TST_Repeat_1"/>
    <property type="match status" value="1"/>
</dbReference>
<dbReference type="InterPro" id="IPR001763">
    <property type="entry name" value="Rhodanese-like_dom"/>
</dbReference>
<sequence length="286" mass="30767">MTHTQRDAVLISATALNTLLTGQQTVSILAVRSDDTSCPRPYKIAPRIPGAIDTNMAEDFAAPSHPLNGSRPLPEHTQLEQTIRRLGLKRDNPIVVYDHDGNLQAARVWWVLRWAGFKNVRMLDGGFKAWSDLALPISHTPPPIPTPSDESIHIGQMPVMDADATAQLARNGILLDSRIQTNYIGGVTPAGLPRRGHIPGAHSLPAPDNLAENGQFLDQETLRALYISRGVKNAYPVGVYCGAGVSAAHNVAALMMLGITAPMYPGSWSAWISDPARPVATGDMPG</sequence>
<dbReference type="Pfam" id="PF00581">
    <property type="entry name" value="Rhodanese"/>
    <property type="match status" value="2"/>
</dbReference>
<evidence type="ECO:0000313" key="4">
    <source>
        <dbReference type="EMBL" id="PAL25997.1"/>
    </source>
</evidence>
<keyword evidence="2" id="KW-0677">Repeat</keyword>
<accession>A0A270BLU6</accession>
<dbReference type="PROSITE" id="PS50206">
    <property type="entry name" value="RHODANESE_3"/>
    <property type="match status" value="2"/>
</dbReference>
<dbReference type="GO" id="GO:0004792">
    <property type="term" value="F:thiosulfate-cyanide sulfurtransferase activity"/>
    <property type="evidence" value="ECO:0007669"/>
    <property type="project" value="TreeGrafter"/>
</dbReference>
<evidence type="ECO:0000313" key="5">
    <source>
        <dbReference type="Proteomes" id="UP000216033"/>
    </source>
</evidence>
<name>A0A270BLU6_9PROT</name>
<dbReference type="SMART" id="SM00450">
    <property type="entry name" value="RHOD"/>
    <property type="match status" value="2"/>
</dbReference>
<dbReference type="AlphaFoldDB" id="A0A270BLU6"/>
<dbReference type="PANTHER" id="PTHR11364:SF27">
    <property type="entry name" value="SULFURTRANSFERASE"/>
    <property type="match status" value="1"/>
</dbReference>
<dbReference type="InterPro" id="IPR036873">
    <property type="entry name" value="Rhodanese-like_dom_sf"/>
</dbReference>
<feature type="domain" description="Rhodanese" evidence="3">
    <location>
        <begin position="168"/>
        <end position="280"/>
    </location>
</feature>
<protein>
    <submittedName>
        <fullName evidence="4">Sulfurtransferase</fullName>
    </submittedName>
</protein>
<dbReference type="RefSeq" id="WP_095351379.1">
    <property type="nucleotide sequence ID" value="NZ_NDFO01000006.1"/>
</dbReference>
<gene>
    <name evidence="4" type="ORF">B9K05_07770</name>
</gene>
<evidence type="ECO:0000259" key="3">
    <source>
        <dbReference type="PROSITE" id="PS50206"/>
    </source>
</evidence>
<dbReference type="OrthoDB" id="9781034at2"/>
<evidence type="ECO:0000256" key="1">
    <source>
        <dbReference type="ARBA" id="ARBA00022679"/>
    </source>
</evidence>
<comment type="caution">
    <text evidence="4">The sequence shown here is derived from an EMBL/GenBank/DDBJ whole genome shotgun (WGS) entry which is preliminary data.</text>
</comment>
<keyword evidence="5" id="KW-1185">Reference proteome</keyword>
<feature type="domain" description="Rhodanese" evidence="3">
    <location>
        <begin position="22"/>
        <end position="139"/>
    </location>
</feature>
<keyword evidence="1 4" id="KW-0808">Transferase</keyword>